<evidence type="ECO:0000313" key="5">
    <source>
        <dbReference type="Proteomes" id="UP000696573"/>
    </source>
</evidence>
<dbReference type="Proteomes" id="UP000696573">
    <property type="component" value="Unassembled WGS sequence"/>
</dbReference>
<proteinExistence type="inferred from homology"/>
<comment type="caution">
    <text evidence="4">The sequence shown here is derived from an EMBL/GenBank/DDBJ whole genome shotgun (WGS) entry which is preliminary data.</text>
</comment>
<name>A0A9N9V8Y7_9HYPO</name>
<dbReference type="PANTHER" id="PTHR43720">
    <property type="entry name" value="2-AMINOMUCONIC SEMIALDEHYDE DEHYDROGENASE"/>
    <property type="match status" value="1"/>
</dbReference>
<accession>A0A9N9V8Y7</accession>
<feature type="domain" description="Aldehyde dehydrogenase" evidence="3">
    <location>
        <begin position="7"/>
        <end position="155"/>
    </location>
</feature>
<protein>
    <recommendedName>
        <fullName evidence="3">Aldehyde dehydrogenase domain-containing protein</fullName>
    </recommendedName>
</protein>
<dbReference type="InterPro" id="IPR015590">
    <property type="entry name" value="Aldehyde_DH_dom"/>
</dbReference>
<dbReference type="Pfam" id="PF00171">
    <property type="entry name" value="Aldedh"/>
    <property type="match status" value="1"/>
</dbReference>
<comment type="similarity">
    <text evidence="1">Belongs to the aldehyde dehydrogenase family.</text>
</comment>
<reference evidence="4" key="1">
    <citation type="submission" date="2021-10" db="EMBL/GenBank/DDBJ databases">
        <authorList>
            <person name="Piombo E."/>
        </authorList>
    </citation>
    <scope>NUCLEOTIDE SEQUENCE</scope>
</reference>
<dbReference type="Gene3D" id="3.40.605.10">
    <property type="entry name" value="Aldehyde Dehydrogenase, Chain A, domain 1"/>
    <property type="match status" value="1"/>
</dbReference>
<dbReference type="OrthoDB" id="310895at2759"/>
<keyword evidence="5" id="KW-1185">Reference proteome</keyword>
<dbReference type="GO" id="GO:0006598">
    <property type="term" value="P:polyamine catabolic process"/>
    <property type="evidence" value="ECO:0007669"/>
    <property type="project" value="TreeGrafter"/>
</dbReference>
<dbReference type="Gene3D" id="3.40.309.10">
    <property type="entry name" value="Aldehyde Dehydrogenase, Chain A, domain 2"/>
    <property type="match status" value="1"/>
</dbReference>
<dbReference type="InterPro" id="IPR016163">
    <property type="entry name" value="Ald_DH_C"/>
</dbReference>
<dbReference type="InterPro" id="IPR016161">
    <property type="entry name" value="Ald_DH/histidinol_DH"/>
</dbReference>
<dbReference type="EMBL" id="CABFNQ020000544">
    <property type="protein sequence ID" value="CAH0018931.1"/>
    <property type="molecule type" value="Genomic_DNA"/>
</dbReference>
<keyword evidence="2" id="KW-0520">NAD</keyword>
<evidence type="ECO:0000313" key="4">
    <source>
        <dbReference type="EMBL" id="CAH0018931.1"/>
    </source>
</evidence>
<evidence type="ECO:0000256" key="1">
    <source>
        <dbReference type="ARBA" id="ARBA00009986"/>
    </source>
</evidence>
<dbReference type="GO" id="GO:0004029">
    <property type="term" value="F:aldehyde dehydrogenase (NAD+) activity"/>
    <property type="evidence" value="ECO:0007669"/>
    <property type="project" value="TreeGrafter"/>
</dbReference>
<dbReference type="PANTHER" id="PTHR43720:SF2">
    <property type="entry name" value="2-AMINOMUCONIC SEMIALDEHYDE DEHYDROGENASE"/>
    <property type="match status" value="1"/>
</dbReference>
<evidence type="ECO:0000256" key="2">
    <source>
        <dbReference type="ARBA" id="ARBA00023027"/>
    </source>
</evidence>
<evidence type="ECO:0000259" key="3">
    <source>
        <dbReference type="Pfam" id="PF00171"/>
    </source>
</evidence>
<sequence length="158" mass="17691">MSDLHRDLPPQVSKPHYEKTLGYAESARQDSATVLAGGQPTSNKPHGKGYFIDATVVGDVKPSMKVYQAHIFGPFAVFFKFTSEEEVMQVAEETEYGLAATLFRTDVTRVRLRAGNIWINSNKNSVFRDPLGGMKQSGIGRERERLVYKHTQQSKLSI</sequence>
<organism evidence="4 5">
    <name type="scientific">Clonostachys rhizophaga</name>
    <dbReference type="NCBI Taxonomy" id="160324"/>
    <lineage>
        <taxon>Eukaryota</taxon>
        <taxon>Fungi</taxon>
        <taxon>Dikarya</taxon>
        <taxon>Ascomycota</taxon>
        <taxon>Pezizomycotina</taxon>
        <taxon>Sordariomycetes</taxon>
        <taxon>Hypocreomycetidae</taxon>
        <taxon>Hypocreales</taxon>
        <taxon>Bionectriaceae</taxon>
        <taxon>Clonostachys</taxon>
    </lineage>
</organism>
<dbReference type="InterPro" id="IPR016162">
    <property type="entry name" value="Ald_DH_N"/>
</dbReference>
<dbReference type="SUPFAM" id="SSF53720">
    <property type="entry name" value="ALDH-like"/>
    <property type="match status" value="1"/>
</dbReference>
<gene>
    <name evidence="4" type="ORF">CRHIZ90672A_00005562</name>
</gene>
<dbReference type="AlphaFoldDB" id="A0A9N9V8Y7"/>